<comment type="subcellular location">
    <subcellularLocation>
        <location evidence="1">Cell membrane</location>
        <topology evidence="1">Multi-pass membrane protein</topology>
    </subcellularLocation>
</comment>
<dbReference type="GO" id="GO:0015276">
    <property type="term" value="F:ligand-gated monoatomic ion channel activity"/>
    <property type="evidence" value="ECO:0007669"/>
    <property type="project" value="InterPro"/>
</dbReference>
<feature type="transmembrane region" description="Helical" evidence="9">
    <location>
        <begin position="331"/>
        <end position="353"/>
    </location>
</feature>
<feature type="transmembrane region" description="Helical" evidence="9">
    <location>
        <begin position="307"/>
        <end position="325"/>
    </location>
</feature>
<evidence type="ECO:0000256" key="9">
    <source>
        <dbReference type="SAM" id="Phobius"/>
    </source>
</evidence>
<evidence type="ECO:0000256" key="10">
    <source>
        <dbReference type="SAM" id="SignalP"/>
    </source>
</evidence>
<sequence length="613" mass="70749">MTKNKISDVRTQFTEVFGRNGSRKMIVKFVLCALLLRSVSGELMLPLNESGDSVTRVIERIFGINETVCIITDGIMIDVEFNIPNPKIIWNLNATQKLGNQQTVYNFIIQVNDSNSLGNVLKHLEESSAWHAESTPSGTFLIIISEIDKVFENLWKYNISNSVILVNGNGSSKCKLYQSTQWSVENECGTKPNVIYEEDCHDGPTLTFKKGFRSYHGCPITFNHKYNRSNFTNATMKELTERYGVNLVLVIAIRGHVQYDILYYNFGRLKMRRFTYAVEFRRFVWLMPLPKQIPPLKVYLIIFQEEVWIMVAVGFLLTISFYVIISLCKRIPVNLSTFGFIIMEVLSLTFWGCCSRIPNVTLLRVLLLSYIFYAIVVQTGYVSNLIRVQTIPQFEPGIDSIRELVQSNIPIFSHFMFFDRTNGDHPIFENTEKEIQTTSFKELDRIVNSIIVDNNQTGVIIVPGDQTISMFSKHKIIHNKLIFDDSVLKTQKWGLHTPKEFYFFDFLNKVVTALAENGFYAHLREKENRLFKNAIEFRNYPTDPQVLNLDHVHGIFVIWGFGLGISFLVFILEIILHKLQVYKSNTIKPIAVTEKEDEEEEEEVEIIDIEYTA</sequence>
<name>A0AAN7VHZ1_9COLE</name>
<evidence type="ECO:0000256" key="4">
    <source>
        <dbReference type="ARBA" id="ARBA00022692"/>
    </source>
</evidence>
<dbReference type="PANTHER" id="PTHR42643:SF24">
    <property type="entry name" value="IONOTROPIC RECEPTOR 60A"/>
    <property type="match status" value="1"/>
</dbReference>
<evidence type="ECO:0000256" key="5">
    <source>
        <dbReference type="ARBA" id="ARBA00022989"/>
    </source>
</evidence>
<keyword evidence="5 9" id="KW-1133">Transmembrane helix</keyword>
<evidence type="ECO:0000313" key="13">
    <source>
        <dbReference type="Proteomes" id="UP001329430"/>
    </source>
</evidence>
<dbReference type="GO" id="GO:0050906">
    <property type="term" value="P:detection of stimulus involved in sensory perception"/>
    <property type="evidence" value="ECO:0007669"/>
    <property type="project" value="UniProtKB-ARBA"/>
</dbReference>
<evidence type="ECO:0000256" key="8">
    <source>
        <dbReference type="ARBA" id="ARBA00023180"/>
    </source>
</evidence>
<keyword evidence="10" id="KW-0732">Signal</keyword>
<evidence type="ECO:0000256" key="7">
    <source>
        <dbReference type="ARBA" id="ARBA00023170"/>
    </source>
</evidence>
<evidence type="ECO:0000256" key="1">
    <source>
        <dbReference type="ARBA" id="ARBA00004651"/>
    </source>
</evidence>
<feature type="transmembrane region" description="Helical" evidence="9">
    <location>
        <begin position="365"/>
        <end position="386"/>
    </location>
</feature>
<keyword evidence="3" id="KW-1003">Cell membrane</keyword>
<feature type="signal peptide" evidence="10">
    <location>
        <begin position="1"/>
        <end position="41"/>
    </location>
</feature>
<evidence type="ECO:0000313" key="12">
    <source>
        <dbReference type="EMBL" id="KAK5645806.1"/>
    </source>
</evidence>
<dbReference type="InterPro" id="IPR052192">
    <property type="entry name" value="Insect_Ionotropic_Sensory_Rcpt"/>
</dbReference>
<dbReference type="InterPro" id="IPR001320">
    <property type="entry name" value="Iontro_rcpt_C"/>
</dbReference>
<feature type="chain" id="PRO_5042961634" description="Ionotropic glutamate receptor C-terminal domain-containing protein" evidence="10">
    <location>
        <begin position="42"/>
        <end position="613"/>
    </location>
</feature>
<dbReference type="AlphaFoldDB" id="A0AAN7VHZ1"/>
<evidence type="ECO:0000256" key="6">
    <source>
        <dbReference type="ARBA" id="ARBA00023136"/>
    </source>
</evidence>
<keyword evidence="4 9" id="KW-0812">Transmembrane</keyword>
<evidence type="ECO:0000256" key="3">
    <source>
        <dbReference type="ARBA" id="ARBA00022475"/>
    </source>
</evidence>
<protein>
    <recommendedName>
        <fullName evidence="11">Ionotropic glutamate receptor C-terminal domain-containing protein</fullName>
    </recommendedName>
</protein>
<comment type="caution">
    <text evidence="12">The sequence shown here is derived from an EMBL/GenBank/DDBJ whole genome shotgun (WGS) entry which is preliminary data.</text>
</comment>
<dbReference type="Proteomes" id="UP001329430">
    <property type="component" value="Chromosome 3"/>
</dbReference>
<proteinExistence type="inferred from homology"/>
<evidence type="ECO:0000259" key="11">
    <source>
        <dbReference type="Pfam" id="PF00060"/>
    </source>
</evidence>
<dbReference type="PANTHER" id="PTHR42643">
    <property type="entry name" value="IONOTROPIC RECEPTOR 20A-RELATED"/>
    <property type="match status" value="1"/>
</dbReference>
<accession>A0AAN7VHZ1</accession>
<dbReference type="EMBL" id="JAVRBK010000003">
    <property type="protein sequence ID" value="KAK5645806.1"/>
    <property type="molecule type" value="Genomic_DNA"/>
</dbReference>
<feature type="transmembrane region" description="Helical" evidence="9">
    <location>
        <begin position="556"/>
        <end position="576"/>
    </location>
</feature>
<keyword evidence="7" id="KW-0675">Receptor</keyword>
<feature type="domain" description="Ionotropic glutamate receptor C-terminal" evidence="11">
    <location>
        <begin position="306"/>
        <end position="563"/>
    </location>
</feature>
<gene>
    <name evidence="12" type="ORF">RI129_004270</name>
</gene>
<evidence type="ECO:0000256" key="2">
    <source>
        <dbReference type="ARBA" id="ARBA00008685"/>
    </source>
</evidence>
<keyword evidence="8" id="KW-0325">Glycoprotein</keyword>
<organism evidence="12 13">
    <name type="scientific">Pyrocoelia pectoralis</name>
    <dbReference type="NCBI Taxonomy" id="417401"/>
    <lineage>
        <taxon>Eukaryota</taxon>
        <taxon>Metazoa</taxon>
        <taxon>Ecdysozoa</taxon>
        <taxon>Arthropoda</taxon>
        <taxon>Hexapoda</taxon>
        <taxon>Insecta</taxon>
        <taxon>Pterygota</taxon>
        <taxon>Neoptera</taxon>
        <taxon>Endopterygota</taxon>
        <taxon>Coleoptera</taxon>
        <taxon>Polyphaga</taxon>
        <taxon>Elateriformia</taxon>
        <taxon>Elateroidea</taxon>
        <taxon>Lampyridae</taxon>
        <taxon>Lampyrinae</taxon>
        <taxon>Pyrocoelia</taxon>
    </lineage>
</organism>
<keyword evidence="13" id="KW-1185">Reference proteome</keyword>
<keyword evidence="6 9" id="KW-0472">Membrane</keyword>
<comment type="similarity">
    <text evidence="2">Belongs to the glutamate-gated ion channel (TC 1.A.10.1) family.</text>
</comment>
<dbReference type="Gene3D" id="1.10.287.70">
    <property type="match status" value="1"/>
</dbReference>
<dbReference type="GO" id="GO:0005886">
    <property type="term" value="C:plasma membrane"/>
    <property type="evidence" value="ECO:0007669"/>
    <property type="project" value="UniProtKB-SubCell"/>
</dbReference>
<dbReference type="Pfam" id="PF00060">
    <property type="entry name" value="Lig_chan"/>
    <property type="match status" value="1"/>
</dbReference>
<reference evidence="12 13" key="1">
    <citation type="journal article" date="2024" name="Insects">
        <title>An Improved Chromosome-Level Genome Assembly of the Firefly Pyrocoelia pectoralis.</title>
        <authorList>
            <person name="Fu X."/>
            <person name="Meyer-Rochow V.B."/>
            <person name="Ballantyne L."/>
            <person name="Zhu X."/>
        </authorList>
    </citation>
    <scope>NUCLEOTIDE SEQUENCE [LARGE SCALE GENOMIC DNA]</scope>
    <source>
        <strain evidence="12">XCY_ONT2</strain>
    </source>
</reference>